<organism evidence="1 2">
    <name type="scientific">Dendryphion nanum</name>
    <dbReference type="NCBI Taxonomy" id="256645"/>
    <lineage>
        <taxon>Eukaryota</taxon>
        <taxon>Fungi</taxon>
        <taxon>Dikarya</taxon>
        <taxon>Ascomycota</taxon>
        <taxon>Pezizomycotina</taxon>
        <taxon>Dothideomycetes</taxon>
        <taxon>Pleosporomycetidae</taxon>
        <taxon>Pleosporales</taxon>
        <taxon>Torulaceae</taxon>
        <taxon>Dendryphion</taxon>
    </lineage>
</organism>
<dbReference type="EMBL" id="JAGMWT010000002">
    <property type="protein sequence ID" value="KAH7134903.1"/>
    <property type="molecule type" value="Genomic_DNA"/>
</dbReference>
<comment type="caution">
    <text evidence="1">The sequence shown here is derived from an EMBL/GenBank/DDBJ whole genome shotgun (WGS) entry which is preliminary data.</text>
</comment>
<proteinExistence type="predicted"/>
<sequence>MSVSGGFGLSSFFLSNASLSGLWQGFRSTFVSTLDYERCASLHNKIVEIGWERSGRDLKDLEKKNWFERYGEDASSIRSSLSSDLVAFLERTWAVDSNDHSFFYYVWGLQTPKMLTWSHQTQNDGAGFDRFVTLYSANNMVSHYDGLVFDQLTNKAIMQMSIFDSFIIHNRRQSWYALEVVLDAWLDMIKIGKVEAVRKVGHSSHSDFPPWIIRPYSELMLQETIDAFNALVDAIESRMSGTSSEPPVIGILDQQQLKSAKILPGFAHDFFLRARRPRFRYVAPGLLIPSQESILSQPFFALNPEPNRWPYNEVDDPQTLTVPPVLLFASTDTFKTLVPPSTSTPAYKHLAAFGFPFHNLSSFPAGLYLSPADRTYNNVFEDSVRLVLPYTIGIHGFARTSDGARFGENTESENVEAQGRYTSLYQQGYNPFIERHDVRLVTVLKKWTAMVEKGLWGVGREGVKGGMGEWKRADMAIGWKDYVCDVTW</sequence>
<evidence type="ECO:0000313" key="2">
    <source>
        <dbReference type="Proteomes" id="UP000700596"/>
    </source>
</evidence>
<dbReference type="Proteomes" id="UP000700596">
    <property type="component" value="Unassembled WGS sequence"/>
</dbReference>
<name>A0A9P9ECF5_9PLEO</name>
<keyword evidence="2" id="KW-1185">Reference proteome</keyword>
<dbReference type="OrthoDB" id="3029470at2759"/>
<accession>A0A9P9ECF5</accession>
<protein>
    <submittedName>
        <fullName evidence="1">Uncharacterized protein</fullName>
    </submittedName>
</protein>
<gene>
    <name evidence="1" type="ORF">B0J11DRAFT_517185</name>
</gene>
<evidence type="ECO:0000313" key="1">
    <source>
        <dbReference type="EMBL" id="KAH7134903.1"/>
    </source>
</evidence>
<dbReference type="AlphaFoldDB" id="A0A9P9ECF5"/>
<reference evidence="1" key="1">
    <citation type="journal article" date="2021" name="Nat. Commun.">
        <title>Genetic determinants of endophytism in the Arabidopsis root mycobiome.</title>
        <authorList>
            <person name="Mesny F."/>
            <person name="Miyauchi S."/>
            <person name="Thiergart T."/>
            <person name="Pickel B."/>
            <person name="Atanasova L."/>
            <person name="Karlsson M."/>
            <person name="Huettel B."/>
            <person name="Barry K.W."/>
            <person name="Haridas S."/>
            <person name="Chen C."/>
            <person name="Bauer D."/>
            <person name="Andreopoulos W."/>
            <person name="Pangilinan J."/>
            <person name="LaButti K."/>
            <person name="Riley R."/>
            <person name="Lipzen A."/>
            <person name="Clum A."/>
            <person name="Drula E."/>
            <person name="Henrissat B."/>
            <person name="Kohler A."/>
            <person name="Grigoriev I.V."/>
            <person name="Martin F.M."/>
            <person name="Hacquard S."/>
        </authorList>
    </citation>
    <scope>NUCLEOTIDE SEQUENCE</scope>
    <source>
        <strain evidence="1">MPI-CAGE-CH-0243</strain>
    </source>
</reference>